<feature type="transmembrane region" description="Helical" evidence="2">
    <location>
        <begin position="257"/>
        <end position="278"/>
    </location>
</feature>
<gene>
    <name evidence="3" type="ORF">GCM10009117_27200</name>
</gene>
<protein>
    <submittedName>
        <fullName evidence="3">TIGR00341 family protein</fullName>
    </submittedName>
</protein>
<evidence type="ECO:0000313" key="3">
    <source>
        <dbReference type="EMBL" id="GAA0873573.1"/>
    </source>
</evidence>
<evidence type="ECO:0000313" key="4">
    <source>
        <dbReference type="Proteomes" id="UP001500507"/>
    </source>
</evidence>
<keyword evidence="2" id="KW-1133">Transmembrane helix</keyword>
<evidence type="ECO:0000256" key="2">
    <source>
        <dbReference type="SAM" id="Phobius"/>
    </source>
</evidence>
<feature type="region of interest" description="Disordered" evidence="1">
    <location>
        <begin position="1"/>
        <end position="21"/>
    </location>
</feature>
<feature type="transmembrane region" description="Helical" evidence="2">
    <location>
        <begin position="185"/>
        <end position="208"/>
    </location>
</feature>
<sequence>MDEKKYTPPDAHGETDAQRAEVAEKMQSTWDSFKDFLTGILNIAQETDKEQSIEDIKKDIPFRGHTAWILVFAIFVASIGLNANSTAVVIGAMLISPLMGPIVGMGMSIAINDLDTLRRSLINFGVMVVLSVFTAFLFFWIFPLDDESSELLARTSPDVRDVLIAFFGGLALVIAKTKKGLITSVIVGVAIATALMPPLCTAGFGLAIWNLEYFFGAMYLFTINTIFIALSTFIVLKILRFPMQRYANSKRRRRISQLASLVAILVTIPAIITFVKVYRESNFKNDVQAFIENELSGIPNAEYIKRNARFEYNPGGISTLTFSTFGLDQIPDETVALLQNRMRDEEYSHLDNTLLQFKQNTNKGLSEMRYMQELRARDSLELMSQTEKIVFLESRVRQLSELEKLQIPFEDITNTAKINYEGLKALSFSNTIISTFDKIDTVPMFSSVWYDSIPKKQVETEKKKLATYLRYRLKIDSLIVQ</sequence>
<dbReference type="EMBL" id="BAAAFG010000016">
    <property type="protein sequence ID" value="GAA0873573.1"/>
    <property type="molecule type" value="Genomic_DNA"/>
</dbReference>
<feature type="transmembrane region" description="Helical" evidence="2">
    <location>
        <begin position="214"/>
        <end position="236"/>
    </location>
</feature>
<feature type="transmembrane region" description="Helical" evidence="2">
    <location>
        <begin position="66"/>
        <end position="83"/>
    </location>
</feature>
<keyword evidence="2" id="KW-0812">Transmembrane</keyword>
<keyword evidence="2" id="KW-0472">Membrane</keyword>
<accession>A0ABP3XYV6</accession>
<dbReference type="RefSeq" id="WP_343768827.1">
    <property type="nucleotide sequence ID" value="NZ_BAAAFG010000016.1"/>
</dbReference>
<feature type="transmembrane region" description="Helical" evidence="2">
    <location>
        <begin position="162"/>
        <end position="178"/>
    </location>
</feature>
<feature type="transmembrane region" description="Helical" evidence="2">
    <location>
        <begin position="89"/>
        <end position="109"/>
    </location>
</feature>
<organism evidence="3 4">
    <name type="scientific">Gangjinia marincola</name>
    <dbReference type="NCBI Taxonomy" id="578463"/>
    <lineage>
        <taxon>Bacteria</taxon>
        <taxon>Pseudomonadati</taxon>
        <taxon>Bacteroidota</taxon>
        <taxon>Flavobacteriia</taxon>
        <taxon>Flavobacteriales</taxon>
        <taxon>Flavobacteriaceae</taxon>
        <taxon>Gangjinia</taxon>
    </lineage>
</organism>
<dbReference type="Proteomes" id="UP001500507">
    <property type="component" value="Unassembled WGS sequence"/>
</dbReference>
<comment type="caution">
    <text evidence="3">The sequence shown here is derived from an EMBL/GenBank/DDBJ whole genome shotgun (WGS) entry which is preliminary data.</text>
</comment>
<proteinExistence type="predicted"/>
<dbReference type="InterPro" id="IPR005240">
    <property type="entry name" value="DUF389"/>
</dbReference>
<dbReference type="Pfam" id="PF04087">
    <property type="entry name" value="DUF389"/>
    <property type="match status" value="1"/>
</dbReference>
<dbReference type="PANTHER" id="PTHR20992:SF9">
    <property type="entry name" value="AT15442P-RELATED"/>
    <property type="match status" value="1"/>
</dbReference>
<evidence type="ECO:0000256" key="1">
    <source>
        <dbReference type="SAM" id="MobiDB-lite"/>
    </source>
</evidence>
<name>A0ABP3XYV6_9FLAO</name>
<dbReference type="PANTHER" id="PTHR20992">
    <property type="entry name" value="AT15442P-RELATED"/>
    <property type="match status" value="1"/>
</dbReference>
<keyword evidence="4" id="KW-1185">Reference proteome</keyword>
<feature type="transmembrane region" description="Helical" evidence="2">
    <location>
        <begin position="121"/>
        <end position="142"/>
    </location>
</feature>
<reference evidence="4" key="1">
    <citation type="journal article" date="2019" name="Int. J. Syst. Evol. Microbiol.">
        <title>The Global Catalogue of Microorganisms (GCM) 10K type strain sequencing project: providing services to taxonomists for standard genome sequencing and annotation.</title>
        <authorList>
            <consortium name="The Broad Institute Genomics Platform"/>
            <consortium name="The Broad Institute Genome Sequencing Center for Infectious Disease"/>
            <person name="Wu L."/>
            <person name="Ma J."/>
        </authorList>
    </citation>
    <scope>NUCLEOTIDE SEQUENCE [LARGE SCALE GENOMIC DNA]</scope>
    <source>
        <strain evidence="4">JCM 16082</strain>
    </source>
</reference>